<dbReference type="PANTHER" id="PTHR16223">
    <property type="entry name" value="TRANSCRIPTION FACTOR BHLH83-RELATED"/>
    <property type="match status" value="1"/>
</dbReference>
<evidence type="ECO:0000256" key="1">
    <source>
        <dbReference type="ARBA" id="ARBA00004123"/>
    </source>
</evidence>
<dbReference type="GO" id="GO:0005634">
    <property type="term" value="C:nucleus"/>
    <property type="evidence" value="ECO:0007669"/>
    <property type="project" value="UniProtKB-SubCell"/>
</dbReference>
<comment type="subcellular location">
    <subcellularLocation>
        <location evidence="1">Nucleus</location>
    </subcellularLocation>
</comment>
<dbReference type="PROSITE" id="PS50888">
    <property type="entry name" value="BHLH"/>
    <property type="match status" value="1"/>
</dbReference>
<evidence type="ECO:0000313" key="7">
    <source>
        <dbReference type="EMBL" id="WAK86103.1"/>
    </source>
</evidence>
<dbReference type="Gene3D" id="4.10.280.10">
    <property type="entry name" value="Helix-loop-helix DNA-binding domain"/>
    <property type="match status" value="1"/>
</dbReference>
<feature type="domain" description="BHLH" evidence="6">
    <location>
        <begin position="288"/>
        <end position="338"/>
    </location>
</feature>
<dbReference type="InterPro" id="IPR011598">
    <property type="entry name" value="bHLH_dom"/>
</dbReference>
<keyword evidence="3" id="KW-0238">DNA-binding</keyword>
<dbReference type="GO" id="GO:0000981">
    <property type="term" value="F:DNA-binding transcription factor activity, RNA polymerase II-specific"/>
    <property type="evidence" value="ECO:0007669"/>
    <property type="project" value="TreeGrafter"/>
</dbReference>
<evidence type="ECO:0000256" key="3">
    <source>
        <dbReference type="ARBA" id="ARBA00023125"/>
    </source>
</evidence>
<accession>A0A9E9C2K3</accession>
<dbReference type="SMART" id="SM00353">
    <property type="entry name" value="HLH"/>
    <property type="match status" value="1"/>
</dbReference>
<dbReference type="FunFam" id="4.10.280.10:FF:000021">
    <property type="entry name" value="Transcription factor bHLH130 family"/>
    <property type="match status" value="1"/>
</dbReference>
<dbReference type="InterPro" id="IPR045239">
    <property type="entry name" value="bHLH95_bHLH"/>
</dbReference>
<dbReference type="PANTHER" id="PTHR16223:SF125">
    <property type="entry name" value="OS08G0506700 PROTEIN"/>
    <property type="match status" value="1"/>
</dbReference>
<proteinExistence type="evidence at transcript level"/>
<dbReference type="SUPFAM" id="SSF47459">
    <property type="entry name" value="HLH, helix-loop-helix DNA-binding domain"/>
    <property type="match status" value="1"/>
</dbReference>
<dbReference type="AlphaFoldDB" id="A0A9E9C2K3"/>
<dbReference type="GO" id="GO:0046983">
    <property type="term" value="F:protein dimerization activity"/>
    <property type="evidence" value="ECO:0007669"/>
    <property type="project" value="InterPro"/>
</dbReference>
<evidence type="ECO:0000256" key="4">
    <source>
        <dbReference type="ARBA" id="ARBA00023163"/>
    </source>
</evidence>
<keyword evidence="4" id="KW-0804">Transcription</keyword>
<evidence type="ECO:0000256" key="5">
    <source>
        <dbReference type="ARBA" id="ARBA00023242"/>
    </source>
</evidence>
<evidence type="ECO:0000259" key="6">
    <source>
        <dbReference type="PROSITE" id="PS50888"/>
    </source>
</evidence>
<dbReference type="EMBL" id="OP311575">
    <property type="protein sequence ID" value="WAK86103.1"/>
    <property type="molecule type" value="mRNA"/>
</dbReference>
<keyword evidence="2" id="KW-0805">Transcription regulation</keyword>
<keyword evidence="5" id="KW-0539">Nucleus</keyword>
<dbReference type="CDD" id="cd11393">
    <property type="entry name" value="bHLH_AtbHLH_like"/>
    <property type="match status" value="1"/>
</dbReference>
<dbReference type="InterPro" id="IPR036638">
    <property type="entry name" value="HLH_DNA-bd_sf"/>
</dbReference>
<name>A0A9E9C2K3_NOTNI</name>
<protein>
    <submittedName>
        <fullName evidence="7">Transcription factor bHLH57</fullName>
    </submittedName>
</protein>
<evidence type="ECO:0000256" key="2">
    <source>
        <dbReference type="ARBA" id="ARBA00023015"/>
    </source>
</evidence>
<organism evidence="7">
    <name type="scientific">Nothapodytes nimmoniana</name>
    <name type="common">Nothapodytes foetida</name>
    <dbReference type="NCBI Taxonomy" id="159386"/>
    <lineage>
        <taxon>Eukaryota</taxon>
        <taxon>Viridiplantae</taxon>
        <taxon>Streptophyta</taxon>
        <taxon>Embryophyta</taxon>
        <taxon>Tracheophyta</taxon>
        <taxon>Spermatophyta</taxon>
        <taxon>Magnoliopsida</taxon>
        <taxon>eudicotyledons</taxon>
        <taxon>Gunneridae</taxon>
        <taxon>Pentapetalae</taxon>
        <taxon>asterids</taxon>
        <taxon>lamiids</taxon>
        <taxon>Icacinales</taxon>
        <taxon>Icacinaceae</taxon>
        <taxon>Nothapodytes</taxon>
    </lineage>
</organism>
<sequence length="366" mass="40711">MDSCLDFHDYRQSQDQKSNLGVLRFRSAPTSLVANFTGGRGLISEMDFGGNCSLVAPSFEDLEDEKPMVNSCLQPQYPRLVRTKSQEANMDYSNMVASSMTKDQPKMSSGLVRENSSPACSLPHINRYASIRDDVNNYVVTSCNGDSSPFSNRLKNRINSSPIPISLGILSHISEAENGNFGNFYSADAKLGNDNTYAQIYGSGSPFGLLNDSSQFGVNFTELKRELDEDDYDAKSFVGNQYGDHGGDMPILSQHLSVPRASAEIVAVEKLLQLKNAVPCKIRAKRGCATHPRSIAERARRTRISERMRKLQELVPKMDKQTSTADMLDLAVEYIKELQKKHKILSEKRAKCKCSALQMQVNNRTV</sequence>
<dbReference type="GO" id="GO:0000978">
    <property type="term" value="F:RNA polymerase II cis-regulatory region sequence-specific DNA binding"/>
    <property type="evidence" value="ECO:0007669"/>
    <property type="project" value="TreeGrafter"/>
</dbReference>
<dbReference type="Pfam" id="PF00010">
    <property type="entry name" value="HLH"/>
    <property type="match status" value="1"/>
</dbReference>
<dbReference type="InterPro" id="IPR045843">
    <property type="entry name" value="IND-like"/>
</dbReference>
<reference evidence="7" key="1">
    <citation type="submission" date="2022-08" db="EMBL/GenBank/DDBJ databases">
        <title>Phylogenomics of transcriptionally active AP2/ERF and bHLH transcription factors and their promoter regions regulating camptothecin biosynthesis in Nothapodytes nimmoniana.</title>
        <authorList>
            <person name="Godbole R.C."/>
            <person name="Pable A.A."/>
            <person name="Singh S."/>
            <person name="Barvkar V.T."/>
        </authorList>
    </citation>
    <scope>NUCLEOTIDE SEQUENCE</scope>
</reference>